<evidence type="ECO:0000313" key="6">
    <source>
        <dbReference type="Proteomes" id="UP001596060"/>
    </source>
</evidence>
<dbReference type="PANTHER" id="PTHR30231">
    <property type="entry name" value="DNA POLYMERASE III SUBUNIT EPSILON"/>
    <property type="match status" value="1"/>
</dbReference>
<dbReference type="InterPro" id="IPR006054">
    <property type="entry name" value="DnaQ"/>
</dbReference>
<dbReference type="RefSeq" id="WP_377816996.1">
    <property type="nucleotide sequence ID" value="NZ_JBHSLU010000025.1"/>
</dbReference>
<dbReference type="GO" id="GO:0004527">
    <property type="term" value="F:exonuclease activity"/>
    <property type="evidence" value="ECO:0007669"/>
    <property type="project" value="UniProtKB-KW"/>
</dbReference>
<dbReference type="InterPro" id="IPR013520">
    <property type="entry name" value="Ribonucl_H"/>
</dbReference>
<organism evidence="5 6">
    <name type="scientific">Bosea massiliensis</name>
    <dbReference type="NCBI Taxonomy" id="151419"/>
    <lineage>
        <taxon>Bacteria</taxon>
        <taxon>Pseudomonadati</taxon>
        <taxon>Pseudomonadota</taxon>
        <taxon>Alphaproteobacteria</taxon>
        <taxon>Hyphomicrobiales</taxon>
        <taxon>Boseaceae</taxon>
        <taxon>Bosea</taxon>
    </lineage>
</organism>
<proteinExistence type="predicted"/>
<comment type="function">
    <text evidence="2">DNA polymerase III is a complex, multichain enzyme responsible for most of the replicative synthesis in bacteria. The epsilon subunit contain the editing function and is a proofreading 3'-5' exonuclease.</text>
</comment>
<comment type="caution">
    <text evidence="5">The sequence shown here is derived from an EMBL/GenBank/DDBJ whole genome shotgun (WGS) entry which is preliminary data.</text>
</comment>
<comment type="catalytic activity">
    <reaction evidence="3">
        <text>DNA(n) + a 2'-deoxyribonucleoside 5'-triphosphate = DNA(n+1) + diphosphate</text>
        <dbReference type="Rhea" id="RHEA:22508"/>
        <dbReference type="Rhea" id="RHEA-COMP:17339"/>
        <dbReference type="Rhea" id="RHEA-COMP:17340"/>
        <dbReference type="ChEBI" id="CHEBI:33019"/>
        <dbReference type="ChEBI" id="CHEBI:61560"/>
        <dbReference type="ChEBI" id="CHEBI:173112"/>
        <dbReference type="EC" id="2.7.7.7"/>
    </reaction>
</comment>
<keyword evidence="5" id="KW-0540">Nuclease</keyword>
<evidence type="ECO:0000313" key="5">
    <source>
        <dbReference type="EMBL" id="MFC5505878.1"/>
    </source>
</evidence>
<dbReference type="PANTHER" id="PTHR30231:SF41">
    <property type="entry name" value="DNA POLYMERASE III SUBUNIT EPSILON"/>
    <property type="match status" value="1"/>
</dbReference>
<dbReference type="SUPFAM" id="SSF53098">
    <property type="entry name" value="Ribonuclease H-like"/>
    <property type="match status" value="1"/>
</dbReference>
<name>A0ABW0P0H5_9HYPH</name>
<dbReference type="InterPro" id="IPR036397">
    <property type="entry name" value="RNaseH_sf"/>
</dbReference>
<sequence>MAKHAVLDAETTGLNSADGDRIIQISAVEVVDLKITGRTFSTYVNPEGREIKLGSYQVHKISKEMVAHAPLYSEVHPRLMEFIGDGQLVIQNKAFDLGFIRAECARVGIAFHHDAVDTIDLARQRWPGAQVGLDALLRRLQIPSSPKAIEALCREVGLDREIEFVDRSTRHDSTIDCLLTAQVFIALCSASEFDLSASNAVSRKPWPFAHQNLNISPLRLD</sequence>
<dbReference type="SMART" id="SM00479">
    <property type="entry name" value="EXOIII"/>
    <property type="match status" value="1"/>
</dbReference>
<evidence type="ECO:0000256" key="2">
    <source>
        <dbReference type="ARBA" id="ARBA00025483"/>
    </source>
</evidence>
<dbReference type="EMBL" id="JBHSLU010000025">
    <property type="protein sequence ID" value="MFC5505878.1"/>
    <property type="molecule type" value="Genomic_DNA"/>
</dbReference>
<dbReference type="Gene3D" id="3.30.420.10">
    <property type="entry name" value="Ribonuclease H-like superfamily/Ribonuclease H"/>
    <property type="match status" value="1"/>
</dbReference>
<evidence type="ECO:0000256" key="1">
    <source>
        <dbReference type="ARBA" id="ARBA00012417"/>
    </source>
</evidence>
<dbReference type="Pfam" id="PF00929">
    <property type="entry name" value="RNase_T"/>
    <property type="match status" value="1"/>
</dbReference>
<feature type="domain" description="Exonuclease" evidence="4">
    <location>
        <begin position="3"/>
        <end position="193"/>
    </location>
</feature>
<dbReference type="InterPro" id="IPR012337">
    <property type="entry name" value="RNaseH-like_sf"/>
</dbReference>
<evidence type="ECO:0000259" key="4">
    <source>
        <dbReference type="SMART" id="SM00479"/>
    </source>
</evidence>
<keyword evidence="6" id="KW-1185">Reference proteome</keyword>
<dbReference type="EC" id="2.7.7.7" evidence="1"/>
<gene>
    <name evidence="5" type="ORF">ACFPN9_11470</name>
</gene>
<dbReference type="NCBIfam" id="TIGR00573">
    <property type="entry name" value="dnaq"/>
    <property type="match status" value="1"/>
</dbReference>
<protein>
    <recommendedName>
        <fullName evidence="1">DNA-directed DNA polymerase</fullName>
        <ecNumber evidence="1">2.7.7.7</ecNumber>
    </recommendedName>
</protein>
<dbReference type="Proteomes" id="UP001596060">
    <property type="component" value="Unassembled WGS sequence"/>
</dbReference>
<evidence type="ECO:0000256" key="3">
    <source>
        <dbReference type="ARBA" id="ARBA00049244"/>
    </source>
</evidence>
<keyword evidence="5" id="KW-0269">Exonuclease</keyword>
<keyword evidence="5" id="KW-0378">Hydrolase</keyword>
<accession>A0ABW0P0H5</accession>
<reference evidence="6" key="1">
    <citation type="journal article" date="2019" name="Int. J. Syst. Evol. Microbiol.">
        <title>The Global Catalogue of Microorganisms (GCM) 10K type strain sequencing project: providing services to taxonomists for standard genome sequencing and annotation.</title>
        <authorList>
            <consortium name="The Broad Institute Genomics Platform"/>
            <consortium name="The Broad Institute Genome Sequencing Center for Infectious Disease"/>
            <person name="Wu L."/>
            <person name="Ma J."/>
        </authorList>
    </citation>
    <scope>NUCLEOTIDE SEQUENCE [LARGE SCALE GENOMIC DNA]</scope>
    <source>
        <strain evidence="6">CCUG 43117</strain>
    </source>
</reference>